<accession>X8IZ07</accession>
<dbReference type="AlphaFoldDB" id="X8IZ07"/>
<evidence type="ECO:0000313" key="2">
    <source>
        <dbReference type="Proteomes" id="UP000030108"/>
    </source>
</evidence>
<name>X8IZ07_9AGAM</name>
<reference evidence="2" key="1">
    <citation type="journal article" date="2014" name="Genome Announc.">
        <title>Draft genome sequence of the plant-pathogenic soil fungus Rhizoctonia solani anastomosis group 3 strain Rhs1AP.</title>
        <authorList>
            <person name="Cubeta M.A."/>
            <person name="Thomas E."/>
            <person name="Dean R.A."/>
            <person name="Jabaji S."/>
            <person name="Neate S.M."/>
            <person name="Tavantzis S."/>
            <person name="Toda T."/>
            <person name="Vilgalys R."/>
            <person name="Bharathan N."/>
            <person name="Fedorova-Abrams N."/>
            <person name="Pakala S.B."/>
            <person name="Pakala S.M."/>
            <person name="Zafar N."/>
            <person name="Joardar V."/>
            <person name="Losada L."/>
            <person name="Nierman W.C."/>
        </authorList>
    </citation>
    <scope>NUCLEOTIDE SEQUENCE [LARGE SCALE GENOMIC DNA]</scope>
    <source>
        <strain evidence="2">AG-3</strain>
    </source>
</reference>
<dbReference type="Proteomes" id="UP000030108">
    <property type="component" value="Unassembled WGS sequence"/>
</dbReference>
<organism evidence="1 2">
    <name type="scientific">Rhizoctonia solani AG-3 Rhs1AP</name>
    <dbReference type="NCBI Taxonomy" id="1086054"/>
    <lineage>
        <taxon>Eukaryota</taxon>
        <taxon>Fungi</taxon>
        <taxon>Dikarya</taxon>
        <taxon>Basidiomycota</taxon>
        <taxon>Agaricomycotina</taxon>
        <taxon>Agaricomycetes</taxon>
        <taxon>Cantharellales</taxon>
        <taxon>Ceratobasidiaceae</taxon>
        <taxon>Rhizoctonia</taxon>
    </lineage>
</organism>
<feature type="non-terminal residue" evidence="1">
    <location>
        <position position="104"/>
    </location>
</feature>
<gene>
    <name evidence="1" type="ORF">RSOL_079820</name>
</gene>
<comment type="caution">
    <text evidence="1">The sequence shown here is derived from an EMBL/GenBank/DDBJ whole genome shotgun (WGS) entry which is preliminary data.</text>
</comment>
<proteinExistence type="predicted"/>
<dbReference type="EMBL" id="JATN01000322">
    <property type="protein sequence ID" value="EUC54980.1"/>
    <property type="molecule type" value="Genomic_DNA"/>
</dbReference>
<evidence type="ECO:0000313" key="1">
    <source>
        <dbReference type="EMBL" id="EUC54980.1"/>
    </source>
</evidence>
<protein>
    <submittedName>
        <fullName evidence="1">Uncharacterized protein</fullName>
    </submittedName>
</protein>
<sequence>MQCPDKALDCPPVLLPNTGPAIREAQIDPLLTMVPSFERMEPVRRPVEPSRTVLLTSIRPAENAAYGFDSTSPRIARRTGTPVPAVLIPSPHGETLFATYPEDI</sequence>